<dbReference type="InterPro" id="IPR012340">
    <property type="entry name" value="NA-bd_OB-fold"/>
</dbReference>
<evidence type="ECO:0000256" key="5">
    <source>
        <dbReference type="ARBA" id="ARBA00022695"/>
    </source>
</evidence>
<organism evidence="11 12">
    <name type="scientific">Desulfuromonas thiophila</name>
    <dbReference type="NCBI Taxonomy" id="57664"/>
    <lineage>
        <taxon>Bacteria</taxon>
        <taxon>Pseudomonadati</taxon>
        <taxon>Thermodesulfobacteriota</taxon>
        <taxon>Desulfuromonadia</taxon>
        <taxon>Desulfuromonadales</taxon>
        <taxon>Desulfuromonadaceae</taxon>
        <taxon>Desulfuromonas</taxon>
    </lineage>
</organism>
<evidence type="ECO:0000256" key="4">
    <source>
        <dbReference type="ARBA" id="ARBA00022679"/>
    </source>
</evidence>
<dbReference type="PROSITE" id="PS50126">
    <property type="entry name" value="S1"/>
    <property type="match status" value="1"/>
</dbReference>
<dbReference type="InterPro" id="IPR036612">
    <property type="entry name" value="KH_dom_type_1_sf"/>
</dbReference>
<dbReference type="FunFam" id="3.30.230.70:FF:000002">
    <property type="entry name" value="Polyribonucleotide nucleotidyltransferase"/>
    <property type="match status" value="1"/>
</dbReference>
<dbReference type="EC" id="2.7.7.8" evidence="9"/>
<dbReference type="FunFam" id="3.30.1370.10:FF:000001">
    <property type="entry name" value="Polyribonucleotide nucleotidyltransferase"/>
    <property type="match status" value="1"/>
</dbReference>
<keyword evidence="4 9" id="KW-0808">Transferase</keyword>
<dbReference type="Pfam" id="PF00575">
    <property type="entry name" value="S1"/>
    <property type="match status" value="1"/>
</dbReference>
<dbReference type="CDD" id="cd04472">
    <property type="entry name" value="S1_PNPase"/>
    <property type="match status" value="1"/>
</dbReference>
<dbReference type="STRING" id="57664.SAMN05661003_10853"/>
<keyword evidence="8 9" id="KW-0694">RNA-binding</keyword>
<dbReference type="GO" id="GO:0000287">
    <property type="term" value="F:magnesium ion binding"/>
    <property type="evidence" value="ECO:0007669"/>
    <property type="project" value="UniProtKB-UniRule"/>
</dbReference>
<keyword evidence="3 9" id="KW-0963">Cytoplasm</keyword>
<dbReference type="GO" id="GO:0006396">
    <property type="term" value="P:RNA processing"/>
    <property type="evidence" value="ECO:0007669"/>
    <property type="project" value="InterPro"/>
</dbReference>
<dbReference type="SUPFAM" id="SSF54211">
    <property type="entry name" value="Ribosomal protein S5 domain 2-like"/>
    <property type="match status" value="2"/>
</dbReference>
<dbReference type="SMART" id="SM00316">
    <property type="entry name" value="S1"/>
    <property type="match status" value="1"/>
</dbReference>
<dbReference type="RefSeq" id="WP_092078392.1">
    <property type="nucleotide sequence ID" value="NZ_FNAQ01000008.1"/>
</dbReference>
<feature type="domain" description="S1 motif" evidence="10">
    <location>
        <begin position="622"/>
        <end position="690"/>
    </location>
</feature>
<dbReference type="GO" id="GO:0005829">
    <property type="term" value="C:cytosol"/>
    <property type="evidence" value="ECO:0007669"/>
    <property type="project" value="UniProtKB-ARBA"/>
</dbReference>
<dbReference type="Gene3D" id="3.30.1370.10">
    <property type="entry name" value="K Homology domain, type 1"/>
    <property type="match status" value="1"/>
</dbReference>
<proteinExistence type="inferred from homology"/>
<evidence type="ECO:0000256" key="3">
    <source>
        <dbReference type="ARBA" id="ARBA00022490"/>
    </source>
</evidence>
<dbReference type="EMBL" id="FNAQ01000008">
    <property type="protein sequence ID" value="SDE33726.1"/>
    <property type="molecule type" value="Genomic_DNA"/>
</dbReference>
<dbReference type="GO" id="GO:0000175">
    <property type="term" value="F:3'-5'-RNA exonuclease activity"/>
    <property type="evidence" value="ECO:0007669"/>
    <property type="project" value="TreeGrafter"/>
</dbReference>
<dbReference type="GO" id="GO:0006402">
    <property type="term" value="P:mRNA catabolic process"/>
    <property type="evidence" value="ECO:0007669"/>
    <property type="project" value="UniProtKB-UniRule"/>
</dbReference>
<dbReference type="SUPFAM" id="SSF54791">
    <property type="entry name" value="Eukaryotic type KH-domain (KH-domain type I)"/>
    <property type="match status" value="1"/>
</dbReference>
<dbReference type="CDD" id="cd11364">
    <property type="entry name" value="RNase_PH_PNPase_2"/>
    <property type="match status" value="1"/>
</dbReference>
<gene>
    <name evidence="9" type="primary">pnp</name>
    <name evidence="11" type="ORF">SAMN05661003_10853</name>
</gene>
<evidence type="ECO:0000313" key="11">
    <source>
        <dbReference type="EMBL" id="SDE33726.1"/>
    </source>
</evidence>
<evidence type="ECO:0000313" key="12">
    <source>
        <dbReference type="Proteomes" id="UP000243205"/>
    </source>
</evidence>
<evidence type="ECO:0000256" key="7">
    <source>
        <dbReference type="ARBA" id="ARBA00022842"/>
    </source>
</evidence>
<dbReference type="Pfam" id="PF03726">
    <property type="entry name" value="PNPase"/>
    <property type="match status" value="1"/>
</dbReference>
<evidence type="ECO:0000256" key="8">
    <source>
        <dbReference type="ARBA" id="ARBA00022884"/>
    </source>
</evidence>
<dbReference type="NCBIfam" id="TIGR03591">
    <property type="entry name" value="polynuc_phos"/>
    <property type="match status" value="1"/>
</dbReference>
<dbReference type="GO" id="GO:0003723">
    <property type="term" value="F:RNA binding"/>
    <property type="evidence" value="ECO:0007669"/>
    <property type="project" value="UniProtKB-UniRule"/>
</dbReference>
<dbReference type="InterPro" id="IPR004088">
    <property type="entry name" value="KH_dom_type_1"/>
</dbReference>
<dbReference type="PROSITE" id="PS50084">
    <property type="entry name" value="KH_TYPE_1"/>
    <property type="match status" value="1"/>
</dbReference>
<comment type="similarity">
    <text evidence="2 9">Belongs to the polyribonucleotide nucleotidyltransferase family.</text>
</comment>
<evidence type="ECO:0000256" key="6">
    <source>
        <dbReference type="ARBA" id="ARBA00022723"/>
    </source>
</evidence>
<evidence type="ECO:0000256" key="2">
    <source>
        <dbReference type="ARBA" id="ARBA00007404"/>
    </source>
</evidence>
<keyword evidence="6 9" id="KW-0479">Metal-binding</keyword>
<dbReference type="SUPFAM" id="SSF50249">
    <property type="entry name" value="Nucleic acid-binding proteins"/>
    <property type="match status" value="1"/>
</dbReference>
<dbReference type="InterPro" id="IPR003029">
    <property type="entry name" value="S1_domain"/>
</dbReference>
<dbReference type="HAMAP" id="MF_01595">
    <property type="entry name" value="PNPase"/>
    <property type="match status" value="1"/>
</dbReference>
<dbReference type="GO" id="GO:0004654">
    <property type="term" value="F:polyribonucleotide nucleotidyltransferase activity"/>
    <property type="evidence" value="ECO:0007669"/>
    <property type="project" value="UniProtKB-UniRule"/>
</dbReference>
<reference evidence="12" key="1">
    <citation type="submission" date="2016-10" db="EMBL/GenBank/DDBJ databases">
        <authorList>
            <person name="Varghese N."/>
            <person name="Submissions S."/>
        </authorList>
    </citation>
    <scope>NUCLEOTIDE SEQUENCE [LARGE SCALE GENOMIC DNA]</scope>
    <source>
        <strain evidence="12">DSM 8987</strain>
    </source>
</reference>
<keyword evidence="12" id="KW-1185">Reference proteome</keyword>
<dbReference type="PANTHER" id="PTHR11252:SF0">
    <property type="entry name" value="POLYRIBONUCLEOTIDE NUCLEOTIDYLTRANSFERASE 1, MITOCHONDRIAL"/>
    <property type="match status" value="1"/>
</dbReference>
<dbReference type="PANTHER" id="PTHR11252">
    <property type="entry name" value="POLYRIBONUCLEOTIDE NUCLEOTIDYLTRANSFERASE"/>
    <property type="match status" value="1"/>
</dbReference>
<evidence type="ECO:0000256" key="1">
    <source>
        <dbReference type="ARBA" id="ARBA00004496"/>
    </source>
</evidence>
<dbReference type="SMART" id="SM00322">
    <property type="entry name" value="KH"/>
    <property type="match status" value="1"/>
</dbReference>
<dbReference type="Gene3D" id="2.40.50.140">
    <property type="entry name" value="Nucleic acid-binding proteins"/>
    <property type="match status" value="1"/>
</dbReference>
<evidence type="ECO:0000259" key="10">
    <source>
        <dbReference type="PROSITE" id="PS50126"/>
    </source>
</evidence>
<sequence length="701" mass="76513">MFDSHHRVEVSFNGQPLTIETGKMARQAHGATLVTYGETKILCTAVSAYTQRPGQDFFPLTVNYQEKFYASGKIPGSFFRRERGSSERETLICRLIDRPMRPLFPKGYMFETQIMPTVVSADCVNDPDTLAIVAASAAVSVSDIPFSGPIAAVRVGRVEGAFVANPTLEQRKVSDVEIVVAGSRDAIMMVEGEADLISEQEMLEAVFFGHQALQPLIDLQLQLQQLVGVTKRPFSLPQSDAALEERVTARAEAGVRAAVAIRTKTERYAALKDNREQVLQQLAEEFPERGDEISAFIGKIEKRVVRQMILQDGVRIDGRDMTTVRPIDCEVGLLPRAHGSALFTRGETQALVTATLGTATDEQRMDNIQGMEFKKFMLHYNFPPFCVGETSMRLFPGRREIGHGMLAERSVSKVLPSFDEFPYTIRVVSDILESNGSSSMASVCGASLALMDAGIPIKQPVAGIAMGLIKEGDAVAVLSDILGDEDHLGDMDFKVTGTRDGVAALQMDIKIGGVTRDIMEQALAQARAGRIHILGCMEQALAQPRGYLSPYAPRITTVYVKPDQVRTVIGSGGKTVRAIIEATGCAIDIEDDGRINIASSDESAALEAARMIRELTQEAEVGKYYEGTVRKVMDFGAFVEIFAGTDGLVHVSELAEERVRNVTDVLNEGDRVLVKCIGVDRQGKIKLSRKEALGKSLADNN</sequence>
<dbReference type="SUPFAM" id="SSF55666">
    <property type="entry name" value="Ribonuclease PH domain 2-like"/>
    <property type="match status" value="2"/>
</dbReference>
<name>A0A1G7C4X7_9BACT</name>
<dbReference type="InterPro" id="IPR036345">
    <property type="entry name" value="ExoRNase_PH_dom2_sf"/>
</dbReference>
<dbReference type="InterPro" id="IPR012162">
    <property type="entry name" value="PNPase"/>
</dbReference>
<dbReference type="InterPro" id="IPR020568">
    <property type="entry name" value="Ribosomal_Su5_D2-typ_SF"/>
</dbReference>
<dbReference type="Proteomes" id="UP000243205">
    <property type="component" value="Unassembled WGS sequence"/>
</dbReference>
<feature type="binding site" evidence="9">
    <location>
        <position position="486"/>
    </location>
    <ligand>
        <name>Mg(2+)</name>
        <dbReference type="ChEBI" id="CHEBI:18420"/>
    </ligand>
</feature>
<dbReference type="InterPro" id="IPR027408">
    <property type="entry name" value="PNPase/RNase_PH_dom_sf"/>
</dbReference>
<evidence type="ECO:0000256" key="9">
    <source>
        <dbReference type="HAMAP-Rule" id="MF_01595"/>
    </source>
</evidence>
<comment type="function">
    <text evidence="9">Involved in mRNA degradation. Catalyzes the phosphorolysis of single-stranded polyribonucleotides processively in the 3'- to 5'-direction.</text>
</comment>
<accession>A0A1G7C4X7</accession>
<dbReference type="InterPro" id="IPR004087">
    <property type="entry name" value="KH_dom"/>
</dbReference>
<dbReference type="NCBIfam" id="NF008805">
    <property type="entry name" value="PRK11824.1"/>
    <property type="match status" value="1"/>
</dbReference>
<dbReference type="InterPro" id="IPR036456">
    <property type="entry name" value="PNPase_PH_RNA-bd_sf"/>
</dbReference>
<dbReference type="InterPro" id="IPR001247">
    <property type="entry name" value="ExoRNase_PH_dom1"/>
</dbReference>
<dbReference type="Pfam" id="PF01138">
    <property type="entry name" value="RNase_PH"/>
    <property type="match status" value="2"/>
</dbReference>
<dbReference type="InterPro" id="IPR015848">
    <property type="entry name" value="PNPase_PH_RNA-bd_bac/org-type"/>
</dbReference>
<dbReference type="PIRSF" id="PIRSF005499">
    <property type="entry name" value="PNPase"/>
    <property type="match status" value="1"/>
</dbReference>
<dbReference type="AlphaFoldDB" id="A0A1G7C4X7"/>
<dbReference type="FunFam" id="3.30.230.70:FF:000001">
    <property type="entry name" value="Polyribonucleotide nucleotidyltransferase"/>
    <property type="match status" value="1"/>
</dbReference>
<keyword evidence="7 9" id="KW-0460">Magnesium</keyword>
<comment type="cofactor">
    <cofactor evidence="9">
        <name>Mg(2+)</name>
        <dbReference type="ChEBI" id="CHEBI:18420"/>
    </cofactor>
</comment>
<dbReference type="OrthoDB" id="9804305at2"/>
<comment type="subcellular location">
    <subcellularLocation>
        <location evidence="1 9">Cytoplasm</location>
    </subcellularLocation>
</comment>
<comment type="catalytic activity">
    <reaction evidence="9">
        <text>RNA(n+1) + phosphate = RNA(n) + a ribonucleoside 5'-diphosphate</text>
        <dbReference type="Rhea" id="RHEA:22096"/>
        <dbReference type="Rhea" id="RHEA-COMP:14527"/>
        <dbReference type="Rhea" id="RHEA-COMP:17342"/>
        <dbReference type="ChEBI" id="CHEBI:43474"/>
        <dbReference type="ChEBI" id="CHEBI:57930"/>
        <dbReference type="ChEBI" id="CHEBI:140395"/>
        <dbReference type="EC" id="2.7.7.8"/>
    </reaction>
</comment>
<dbReference type="Pfam" id="PF00013">
    <property type="entry name" value="KH_1"/>
    <property type="match status" value="1"/>
</dbReference>
<dbReference type="CDD" id="cd02393">
    <property type="entry name" value="KH-I_PNPase"/>
    <property type="match status" value="1"/>
</dbReference>
<dbReference type="SUPFAM" id="SSF46915">
    <property type="entry name" value="Polynucleotide phosphorylase/guanosine pentaphosphate synthase (PNPase/GPSI), domain 3"/>
    <property type="match status" value="1"/>
</dbReference>
<dbReference type="CDD" id="cd11363">
    <property type="entry name" value="RNase_PH_PNPase_1"/>
    <property type="match status" value="1"/>
</dbReference>
<keyword evidence="5 9" id="KW-0548">Nucleotidyltransferase</keyword>
<dbReference type="Gene3D" id="3.30.230.70">
    <property type="entry name" value="GHMP Kinase, N-terminal domain"/>
    <property type="match status" value="2"/>
</dbReference>
<dbReference type="FunFam" id="2.40.50.140:FF:000023">
    <property type="entry name" value="Polyribonucleotide nucleotidyltransferase"/>
    <property type="match status" value="1"/>
</dbReference>
<protein>
    <recommendedName>
        <fullName evidence="9">Polyribonucleotide nucleotidyltransferase</fullName>
        <ecNumber evidence="9">2.7.7.8</ecNumber>
    </recommendedName>
    <alternativeName>
        <fullName evidence="9">Polynucleotide phosphorylase</fullName>
        <shortName evidence="9">PNPase</shortName>
    </alternativeName>
</protein>
<dbReference type="Pfam" id="PF03725">
    <property type="entry name" value="RNase_PH_C"/>
    <property type="match status" value="2"/>
</dbReference>
<feature type="binding site" evidence="9">
    <location>
        <position position="492"/>
    </location>
    <ligand>
        <name>Mg(2+)</name>
        <dbReference type="ChEBI" id="CHEBI:18420"/>
    </ligand>
</feature>
<dbReference type="InterPro" id="IPR015847">
    <property type="entry name" value="ExoRNase_PH_dom2"/>
</dbReference>